<name>A0AAV9U153_9PEZI</name>
<protein>
    <submittedName>
        <fullName evidence="7">Uncharacterized protein</fullName>
    </submittedName>
</protein>
<evidence type="ECO:0000313" key="7">
    <source>
        <dbReference type="EMBL" id="KAK6332784.1"/>
    </source>
</evidence>
<keyword evidence="2 6" id="KW-0812">Transmembrane</keyword>
<feature type="transmembrane region" description="Helical" evidence="6">
    <location>
        <begin position="110"/>
        <end position="132"/>
    </location>
</feature>
<proteinExistence type="predicted"/>
<dbReference type="Proteomes" id="UP001375240">
    <property type="component" value="Unassembled WGS sequence"/>
</dbReference>
<keyword evidence="3 6" id="KW-1133">Transmembrane helix</keyword>
<gene>
    <name evidence="7" type="ORF">TWF696_002807</name>
</gene>
<feature type="transmembrane region" description="Helical" evidence="6">
    <location>
        <begin position="138"/>
        <end position="159"/>
    </location>
</feature>
<dbReference type="Gene3D" id="1.20.58.340">
    <property type="entry name" value="Magnesium transport protein CorA, transmembrane region"/>
    <property type="match status" value="1"/>
</dbReference>
<comment type="caution">
    <text evidence="7">The sequence shown here is derived from an EMBL/GenBank/DDBJ whole genome shotgun (WGS) entry which is preliminary data.</text>
</comment>
<dbReference type="GO" id="GO:0016020">
    <property type="term" value="C:membrane"/>
    <property type="evidence" value="ECO:0007669"/>
    <property type="project" value="UniProtKB-SubCell"/>
</dbReference>
<evidence type="ECO:0000256" key="2">
    <source>
        <dbReference type="ARBA" id="ARBA00022692"/>
    </source>
</evidence>
<comment type="subcellular location">
    <subcellularLocation>
        <location evidence="1">Membrane</location>
        <topology evidence="1">Multi-pass membrane protein</topology>
    </subcellularLocation>
</comment>
<evidence type="ECO:0000256" key="6">
    <source>
        <dbReference type="SAM" id="Phobius"/>
    </source>
</evidence>
<evidence type="ECO:0000256" key="4">
    <source>
        <dbReference type="ARBA" id="ARBA00023136"/>
    </source>
</evidence>
<dbReference type="SUPFAM" id="SSF144083">
    <property type="entry name" value="Magnesium transport protein CorA, transmembrane region"/>
    <property type="match status" value="1"/>
</dbReference>
<evidence type="ECO:0000256" key="1">
    <source>
        <dbReference type="ARBA" id="ARBA00004141"/>
    </source>
</evidence>
<sequence>MSKDALKDLARDTWEDTMAWAKLQILPGVHKKMVRKTQRDLEALAKHVGLSLEMDVYKDILDELEELERQFSDDLTKRGQSTSDMIFNLMSVANAEATEAYSISIGRIQWISFIFLPLIAISGLFGMNVDILADNPSFGWYFVIAIPFLILVLVITFAFQYKLNIRRGIASFAFGTREFFRNVWGKLQGKANGMGGALV</sequence>
<accession>A0AAV9U153</accession>
<feature type="coiled-coil region" evidence="5">
    <location>
        <begin position="50"/>
        <end position="77"/>
    </location>
</feature>
<evidence type="ECO:0000256" key="3">
    <source>
        <dbReference type="ARBA" id="ARBA00022989"/>
    </source>
</evidence>
<keyword evidence="4 6" id="KW-0472">Membrane</keyword>
<keyword evidence="8" id="KW-1185">Reference proteome</keyword>
<keyword evidence="5" id="KW-0175">Coiled coil</keyword>
<dbReference type="InterPro" id="IPR002523">
    <property type="entry name" value="MgTranspt_CorA/ZnTranspt_ZntB"/>
</dbReference>
<evidence type="ECO:0000256" key="5">
    <source>
        <dbReference type="SAM" id="Coils"/>
    </source>
</evidence>
<organism evidence="7 8">
    <name type="scientific">Orbilia brochopaga</name>
    <dbReference type="NCBI Taxonomy" id="3140254"/>
    <lineage>
        <taxon>Eukaryota</taxon>
        <taxon>Fungi</taxon>
        <taxon>Dikarya</taxon>
        <taxon>Ascomycota</taxon>
        <taxon>Pezizomycotina</taxon>
        <taxon>Orbiliomycetes</taxon>
        <taxon>Orbiliales</taxon>
        <taxon>Orbiliaceae</taxon>
        <taxon>Orbilia</taxon>
    </lineage>
</organism>
<reference evidence="7 8" key="1">
    <citation type="submission" date="2019-10" db="EMBL/GenBank/DDBJ databases">
        <authorList>
            <person name="Palmer J.M."/>
        </authorList>
    </citation>
    <scope>NUCLEOTIDE SEQUENCE [LARGE SCALE GENOMIC DNA]</scope>
    <source>
        <strain evidence="7 8">TWF696</strain>
    </source>
</reference>
<dbReference type="Pfam" id="PF01544">
    <property type="entry name" value="CorA"/>
    <property type="match status" value="1"/>
</dbReference>
<dbReference type="AlphaFoldDB" id="A0AAV9U153"/>
<dbReference type="InterPro" id="IPR045863">
    <property type="entry name" value="CorA_TM1_TM2"/>
</dbReference>
<dbReference type="EMBL" id="JAVHNQ010000014">
    <property type="protein sequence ID" value="KAK6332784.1"/>
    <property type="molecule type" value="Genomic_DNA"/>
</dbReference>
<evidence type="ECO:0000313" key="8">
    <source>
        <dbReference type="Proteomes" id="UP001375240"/>
    </source>
</evidence>